<dbReference type="Proteomes" id="UP001189429">
    <property type="component" value="Unassembled WGS sequence"/>
</dbReference>
<keyword evidence="2" id="KW-1133">Transmembrane helix</keyword>
<feature type="region of interest" description="Disordered" evidence="1">
    <location>
        <begin position="198"/>
        <end position="229"/>
    </location>
</feature>
<keyword evidence="2" id="KW-0812">Transmembrane</keyword>
<accession>A0ABN9RWW8</accession>
<keyword evidence="4" id="KW-1185">Reference proteome</keyword>
<reference evidence="3" key="1">
    <citation type="submission" date="2023-10" db="EMBL/GenBank/DDBJ databases">
        <authorList>
            <person name="Chen Y."/>
            <person name="Shah S."/>
            <person name="Dougan E. K."/>
            <person name="Thang M."/>
            <person name="Chan C."/>
        </authorList>
    </citation>
    <scope>NUCLEOTIDE SEQUENCE [LARGE SCALE GENOMIC DNA]</scope>
</reference>
<feature type="transmembrane region" description="Helical" evidence="2">
    <location>
        <begin position="37"/>
        <end position="55"/>
    </location>
</feature>
<sequence length="229" mass="23851">RSVDIFAQEERLLGYLDCPTTCAAWPRSSQPAMARRSPVAVVAGAAALIAVALSSSQPGWLAPRSALRPALDVVAAAPMLAPSPTRTSVLPGPPEPLDEKRYSEGVRWLMDAEMKKAPDWHVLLLDKTFRQKRNTVAHVAACISAAVGLASVVAMRKAQHAKDNFYSVLKTTEKFGEAVRVAQALQGRGLVVRVAPGARLPPSEGGPGGAATGEAAGGAASAPVAATMQ</sequence>
<evidence type="ECO:0000256" key="1">
    <source>
        <dbReference type="SAM" id="MobiDB-lite"/>
    </source>
</evidence>
<proteinExistence type="predicted"/>
<feature type="transmembrane region" description="Helical" evidence="2">
    <location>
        <begin position="135"/>
        <end position="155"/>
    </location>
</feature>
<evidence type="ECO:0000256" key="2">
    <source>
        <dbReference type="SAM" id="Phobius"/>
    </source>
</evidence>
<gene>
    <name evidence="3" type="ORF">PCOR1329_LOCUS24439</name>
</gene>
<organism evidence="3 4">
    <name type="scientific">Prorocentrum cordatum</name>
    <dbReference type="NCBI Taxonomy" id="2364126"/>
    <lineage>
        <taxon>Eukaryota</taxon>
        <taxon>Sar</taxon>
        <taxon>Alveolata</taxon>
        <taxon>Dinophyceae</taxon>
        <taxon>Prorocentrales</taxon>
        <taxon>Prorocentraceae</taxon>
        <taxon>Prorocentrum</taxon>
    </lineage>
</organism>
<feature type="non-terminal residue" evidence="3">
    <location>
        <position position="1"/>
    </location>
</feature>
<dbReference type="EMBL" id="CAUYUJ010008413">
    <property type="protein sequence ID" value="CAK0823870.1"/>
    <property type="molecule type" value="Genomic_DNA"/>
</dbReference>
<protein>
    <submittedName>
        <fullName evidence="3">Uncharacterized protein</fullName>
    </submittedName>
</protein>
<evidence type="ECO:0000313" key="4">
    <source>
        <dbReference type="Proteomes" id="UP001189429"/>
    </source>
</evidence>
<feature type="compositionally biased region" description="Low complexity" evidence="1">
    <location>
        <begin position="212"/>
        <end position="229"/>
    </location>
</feature>
<name>A0ABN9RWW8_9DINO</name>
<comment type="caution">
    <text evidence="3">The sequence shown here is derived from an EMBL/GenBank/DDBJ whole genome shotgun (WGS) entry which is preliminary data.</text>
</comment>
<evidence type="ECO:0000313" key="3">
    <source>
        <dbReference type="EMBL" id="CAK0823870.1"/>
    </source>
</evidence>
<keyword evidence="2" id="KW-0472">Membrane</keyword>